<dbReference type="EMBL" id="CAXAMM010016668">
    <property type="protein sequence ID" value="CAK9039327.1"/>
    <property type="molecule type" value="Genomic_DNA"/>
</dbReference>
<dbReference type="Pfam" id="PF01638">
    <property type="entry name" value="HxlR"/>
    <property type="match status" value="1"/>
</dbReference>
<dbReference type="InterPro" id="IPR036388">
    <property type="entry name" value="WH-like_DNA-bd_sf"/>
</dbReference>
<keyword evidence="6" id="KW-1185">Reference proteome</keyword>
<evidence type="ECO:0000256" key="3">
    <source>
        <dbReference type="ARBA" id="ARBA00023163"/>
    </source>
</evidence>
<dbReference type="InterPro" id="IPR036390">
    <property type="entry name" value="WH_DNA-bd_sf"/>
</dbReference>
<keyword evidence="2" id="KW-0238">DNA-binding</keyword>
<dbReference type="InterPro" id="IPR002577">
    <property type="entry name" value="HTH_HxlR"/>
</dbReference>
<keyword evidence="3" id="KW-0804">Transcription</keyword>
<name>A0ABP0LJF8_9DINO</name>
<sequence length="136" mass="15335">MARAAEVLGDRWTLLILREAFYGVQRYDDMREDLGAPRSMLTDRLGKMVETGLMTRKPYQEPGARIRYAYSLTQRGRDVALTMMALTQWGEKHILGAPAPVDIIDTTTGRPLQVALVDDKGDRADLKDAAIIKRKE</sequence>
<accession>A0ABP0LJF8</accession>
<dbReference type="PROSITE" id="PS51118">
    <property type="entry name" value="HTH_HXLR"/>
    <property type="match status" value="1"/>
</dbReference>
<dbReference type="Gene3D" id="1.10.10.10">
    <property type="entry name" value="Winged helix-like DNA-binding domain superfamily/Winged helix DNA-binding domain"/>
    <property type="match status" value="1"/>
</dbReference>
<protein>
    <submittedName>
        <fullName evidence="5">Uncharacterized HTH-type transcriptional regulator Rv3095</fullName>
    </submittedName>
</protein>
<dbReference type="PANTHER" id="PTHR33204:SF18">
    <property type="entry name" value="TRANSCRIPTIONAL REGULATORY PROTEIN"/>
    <property type="match status" value="1"/>
</dbReference>
<feature type="domain" description="HTH hxlR-type" evidence="4">
    <location>
        <begin position="1"/>
        <end position="98"/>
    </location>
</feature>
<evidence type="ECO:0000256" key="2">
    <source>
        <dbReference type="ARBA" id="ARBA00023125"/>
    </source>
</evidence>
<comment type="caution">
    <text evidence="5">The sequence shown here is derived from an EMBL/GenBank/DDBJ whole genome shotgun (WGS) entry which is preliminary data.</text>
</comment>
<dbReference type="SUPFAM" id="SSF46785">
    <property type="entry name" value="Winged helix' DNA-binding domain"/>
    <property type="match status" value="1"/>
</dbReference>
<evidence type="ECO:0000313" key="5">
    <source>
        <dbReference type="EMBL" id="CAK9039327.1"/>
    </source>
</evidence>
<reference evidence="5 6" key="1">
    <citation type="submission" date="2024-02" db="EMBL/GenBank/DDBJ databases">
        <authorList>
            <person name="Chen Y."/>
            <person name="Shah S."/>
            <person name="Dougan E. K."/>
            <person name="Thang M."/>
            <person name="Chan C."/>
        </authorList>
    </citation>
    <scope>NUCLEOTIDE SEQUENCE [LARGE SCALE GENOMIC DNA]</scope>
</reference>
<organism evidence="5 6">
    <name type="scientific">Durusdinium trenchii</name>
    <dbReference type="NCBI Taxonomy" id="1381693"/>
    <lineage>
        <taxon>Eukaryota</taxon>
        <taxon>Sar</taxon>
        <taxon>Alveolata</taxon>
        <taxon>Dinophyceae</taxon>
        <taxon>Suessiales</taxon>
        <taxon>Symbiodiniaceae</taxon>
        <taxon>Durusdinium</taxon>
    </lineage>
</organism>
<proteinExistence type="predicted"/>
<evidence type="ECO:0000259" key="4">
    <source>
        <dbReference type="PROSITE" id="PS51118"/>
    </source>
</evidence>
<dbReference type="Proteomes" id="UP001642464">
    <property type="component" value="Unassembled WGS sequence"/>
</dbReference>
<gene>
    <name evidence="5" type="ORF">SCF082_LOCUS22997</name>
</gene>
<evidence type="ECO:0000313" key="6">
    <source>
        <dbReference type="Proteomes" id="UP001642464"/>
    </source>
</evidence>
<evidence type="ECO:0000256" key="1">
    <source>
        <dbReference type="ARBA" id="ARBA00023015"/>
    </source>
</evidence>
<dbReference type="PANTHER" id="PTHR33204">
    <property type="entry name" value="TRANSCRIPTIONAL REGULATOR, MARR FAMILY"/>
    <property type="match status" value="1"/>
</dbReference>
<keyword evidence="1" id="KW-0805">Transcription regulation</keyword>